<comment type="similarity">
    <text evidence="2 4">Belongs to the aldehyde dehydrogenase family.</text>
</comment>
<feature type="domain" description="Aldehyde dehydrogenase" evidence="5">
    <location>
        <begin position="2"/>
        <end position="389"/>
    </location>
</feature>
<reference evidence="6" key="1">
    <citation type="journal article" date="2021" name="Genes Genomics">
        <title>Comparative genomic analysis of Mycoplasma anatis strains.</title>
        <authorList>
            <person name="Zhou Q."/>
            <person name="Mai K."/>
            <person name="Yang D."/>
            <person name="Liu J."/>
            <person name="Yan Z."/>
            <person name="Luo C."/>
            <person name="Tan Y."/>
            <person name="Cao S."/>
            <person name="Zhou Q."/>
            <person name="Chen L."/>
            <person name="Chen F."/>
        </authorList>
    </citation>
    <scope>NUCLEOTIDE SEQUENCE</scope>
    <source>
        <strain evidence="6">DP07</strain>
    </source>
</reference>
<dbReference type="GO" id="GO:0018479">
    <property type="term" value="F:benzaldehyde dehydrogenase (NAD+) activity"/>
    <property type="evidence" value="ECO:0007669"/>
    <property type="project" value="UniProtKB-EC"/>
</dbReference>
<sequence>MKVQIRKRKEQLKYLKNIIIKHETQLIDAIYKDLSKPKEEFILSELFGVYDEFNFFIKMLNKLIKLKKLKNGFYDLFSETGYIYQPVGKVLILNTWNYPVNLLFIPLAGSLACGNETTLRLHPFTPMTNEVIKLIVDEYNKLYANIQLVDNKGDLLEYVKSNEWNFIFYTGSTNTGYQIKKIADSKNISCCLELGGKSPSIIFKDCKKNKAIQEIIFGKALNMGQTCIAPDYLLVESSIYDEFILDLEKALSKFNNTIQTSRIVNKNSEERIKSYHHDIVLTKLQLLELKNINSPIMESEIFGPILPIIKFENFSDISEIINKNKDPLSIYAFTENKQNIEFIKTISTGNIMINSTMSVLNNNRLSFGGIGSSGINRYRGKASLELFSNKISFNRNIFDPYLIVKKNLHSKFSKSVIKIMHKLKSSFT</sequence>
<comment type="caution">
    <text evidence="6">The sequence shown here is derived from an EMBL/GenBank/DDBJ whole genome shotgun (WGS) entry which is preliminary data.</text>
</comment>
<evidence type="ECO:0000313" key="7">
    <source>
        <dbReference type="Proteomes" id="UP000746160"/>
    </source>
</evidence>
<dbReference type="PROSITE" id="PS00070">
    <property type="entry name" value="ALDEHYDE_DEHYDR_CYS"/>
    <property type="match status" value="1"/>
</dbReference>
<dbReference type="Proteomes" id="UP000746160">
    <property type="component" value="Unassembled WGS sequence"/>
</dbReference>
<dbReference type="InterPro" id="IPR012394">
    <property type="entry name" value="Aldehyde_DH_NAD(P)"/>
</dbReference>
<dbReference type="PIRSF" id="PIRSF036492">
    <property type="entry name" value="ALDH"/>
    <property type="match status" value="1"/>
</dbReference>
<dbReference type="PANTHER" id="PTHR43570:SF16">
    <property type="entry name" value="ALDEHYDE DEHYDROGENASE TYPE III, ISOFORM Q"/>
    <property type="match status" value="1"/>
</dbReference>
<evidence type="ECO:0000313" key="6">
    <source>
        <dbReference type="EMBL" id="MBW0602762.1"/>
    </source>
</evidence>
<dbReference type="InterPro" id="IPR016160">
    <property type="entry name" value="Ald_DH_CS_CYS"/>
</dbReference>
<evidence type="ECO:0000259" key="5">
    <source>
        <dbReference type="Pfam" id="PF00171"/>
    </source>
</evidence>
<accession>A0A9Q3QG24</accession>
<proteinExistence type="inferred from homology"/>
<dbReference type="PROSITE" id="PS00687">
    <property type="entry name" value="ALDEHYDE_DEHYDR_GLU"/>
    <property type="match status" value="1"/>
</dbReference>
<gene>
    <name evidence="6" type="primary">mdlD</name>
    <name evidence="6" type="ORF">MADP07_00494</name>
</gene>
<dbReference type="PANTHER" id="PTHR43570">
    <property type="entry name" value="ALDEHYDE DEHYDROGENASE"/>
    <property type="match status" value="1"/>
</dbReference>
<protein>
    <recommendedName>
        <fullName evidence="2">Aldehyde dehydrogenase</fullName>
    </recommendedName>
</protein>
<dbReference type="InterPro" id="IPR015590">
    <property type="entry name" value="Aldehyde_DH_dom"/>
</dbReference>
<name>A0A9Q3QG24_9BACT</name>
<organism evidence="6 7">
    <name type="scientific">Mycoplasmopsis anatis</name>
    <dbReference type="NCBI Taxonomy" id="171279"/>
    <lineage>
        <taxon>Bacteria</taxon>
        <taxon>Bacillati</taxon>
        <taxon>Mycoplasmatota</taxon>
        <taxon>Mycoplasmoidales</taxon>
        <taxon>Metamycoplasmataceae</taxon>
        <taxon>Mycoplasmopsis</taxon>
    </lineage>
</organism>
<evidence type="ECO:0000256" key="4">
    <source>
        <dbReference type="RuleBase" id="RU003345"/>
    </source>
</evidence>
<evidence type="ECO:0000256" key="2">
    <source>
        <dbReference type="PIRNR" id="PIRNR036492"/>
    </source>
</evidence>
<evidence type="ECO:0000256" key="1">
    <source>
        <dbReference type="ARBA" id="ARBA00023002"/>
    </source>
</evidence>
<dbReference type="AlphaFoldDB" id="A0A9Q3QG24"/>
<dbReference type="InterPro" id="IPR029510">
    <property type="entry name" value="Ald_DH_CS_GLU"/>
</dbReference>
<feature type="active site" evidence="3">
    <location>
        <position position="193"/>
    </location>
</feature>
<dbReference type="RefSeq" id="WP_218674584.1">
    <property type="nucleotide sequence ID" value="NZ_JABZEV010000001.1"/>
</dbReference>
<dbReference type="GO" id="GO:0006081">
    <property type="term" value="P:aldehyde metabolic process"/>
    <property type="evidence" value="ECO:0007669"/>
    <property type="project" value="InterPro"/>
</dbReference>
<keyword evidence="1 2" id="KW-0560">Oxidoreductase</keyword>
<dbReference type="EMBL" id="JABZFG010000007">
    <property type="protein sequence ID" value="MBW0602762.1"/>
    <property type="molecule type" value="Genomic_DNA"/>
</dbReference>
<dbReference type="Pfam" id="PF00171">
    <property type="entry name" value="Aldedh"/>
    <property type="match status" value="1"/>
</dbReference>
<evidence type="ECO:0000256" key="3">
    <source>
        <dbReference type="PROSITE-ProRule" id="PRU10007"/>
    </source>
</evidence>
<dbReference type="GO" id="GO:0005737">
    <property type="term" value="C:cytoplasm"/>
    <property type="evidence" value="ECO:0007669"/>
    <property type="project" value="TreeGrafter"/>
</dbReference>